<dbReference type="GO" id="GO:0016567">
    <property type="term" value="P:protein ubiquitination"/>
    <property type="evidence" value="ECO:0007669"/>
    <property type="project" value="InterPro"/>
</dbReference>
<keyword evidence="5" id="KW-0677">Repeat</keyword>
<keyword evidence="6 9" id="KW-0863">Zinc-finger</keyword>
<dbReference type="InParanoid" id="G0MUT4"/>
<dbReference type="SUPFAM" id="SSF57850">
    <property type="entry name" value="RING/U-box"/>
    <property type="match status" value="2"/>
</dbReference>
<dbReference type="STRING" id="135651.G0MUT4"/>
<gene>
    <name evidence="13" type="ORF">CAEBREN_06809</name>
</gene>
<evidence type="ECO:0000313" key="13">
    <source>
        <dbReference type="EMBL" id="EGT44513.1"/>
    </source>
</evidence>
<feature type="compositionally biased region" description="Acidic residues" evidence="10">
    <location>
        <begin position="978"/>
        <end position="993"/>
    </location>
</feature>
<evidence type="ECO:0000256" key="5">
    <source>
        <dbReference type="ARBA" id="ARBA00022737"/>
    </source>
</evidence>
<dbReference type="Pfam" id="PF01485">
    <property type="entry name" value="IBR"/>
    <property type="match status" value="1"/>
</dbReference>
<dbReference type="GO" id="GO:0008270">
    <property type="term" value="F:zinc ion binding"/>
    <property type="evidence" value="ECO:0007669"/>
    <property type="project" value="UniProtKB-KW"/>
</dbReference>
<feature type="region of interest" description="Disordered" evidence="10">
    <location>
        <begin position="966"/>
        <end position="1004"/>
    </location>
</feature>
<dbReference type="AlphaFoldDB" id="G0MUT4"/>
<evidence type="ECO:0000256" key="2">
    <source>
        <dbReference type="ARBA" id="ARBA00012251"/>
    </source>
</evidence>
<dbReference type="CDD" id="cd20335">
    <property type="entry name" value="BRcat_RBR"/>
    <property type="match status" value="1"/>
</dbReference>
<dbReference type="InterPro" id="IPR017907">
    <property type="entry name" value="Znf_RING_CS"/>
</dbReference>
<evidence type="ECO:0000259" key="12">
    <source>
        <dbReference type="PROSITE" id="PS51873"/>
    </source>
</evidence>
<dbReference type="Proteomes" id="UP000008068">
    <property type="component" value="Unassembled WGS sequence"/>
</dbReference>
<evidence type="ECO:0000256" key="6">
    <source>
        <dbReference type="ARBA" id="ARBA00022771"/>
    </source>
</evidence>
<keyword evidence="4" id="KW-0479">Metal-binding</keyword>
<dbReference type="EMBL" id="GL379813">
    <property type="protein sequence ID" value="EGT44513.1"/>
    <property type="molecule type" value="Genomic_DNA"/>
</dbReference>
<keyword evidence="8" id="KW-0862">Zinc</keyword>
<dbReference type="eggNOG" id="KOG1812">
    <property type="taxonomic scope" value="Eukaryota"/>
</dbReference>
<dbReference type="OrthoDB" id="61092at2759"/>
<evidence type="ECO:0000259" key="11">
    <source>
        <dbReference type="PROSITE" id="PS50089"/>
    </source>
</evidence>
<proteinExistence type="predicted"/>
<keyword evidence="7" id="KW-0833">Ubl conjugation pathway</keyword>
<dbReference type="InterPro" id="IPR013083">
    <property type="entry name" value="Znf_RING/FYVE/PHD"/>
</dbReference>
<reference evidence="14" key="1">
    <citation type="submission" date="2011-07" db="EMBL/GenBank/DDBJ databases">
        <authorList>
            <consortium name="Caenorhabditis brenneri Sequencing and Analysis Consortium"/>
            <person name="Wilson R.K."/>
        </authorList>
    </citation>
    <scope>NUCLEOTIDE SEQUENCE [LARGE SCALE GENOMIC DNA]</scope>
    <source>
        <strain evidence="14">PB2801</strain>
    </source>
</reference>
<dbReference type="HOGENOM" id="CLU_267882_0_0_1"/>
<evidence type="ECO:0000256" key="3">
    <source>
        <dbReference type="ARBA" id="ARBA00022679"/>
    </source>
</evidence>
<protein>
    <recommendedName>
        <fullName evidence="2">RBR-type E3 ubiquitin transferase</fullName>
        <ecNumber evidence="2">2.3.2.31</ecNumber>
    </recommendedName>
</protein>
<evidence type="ECO:0000256" key="10">
    <source>
        <dbReference type="SAM" id="MobiDB-lite"/>
    </source>
</evidence>
<evidence type="ECO:0000256" key="7">
    <source>
        <dbReference type="ARBA" id="ARBA00022786"/>
    </source>
</evidence>
<dbReference type="PROSITE" id="PS50089">
    <property type="entry name" value="ZF_RING_2"/>
    <property type="match status" value="1"/>
</dbReference>
<dbReference type="GO" id="GO:0061630">
    <property type="term" value="F:ubiquitin protein ligase activity"/>
    <property type="evidence" value="ECO:0007669"/>
    <property type="project" value="UniProtKB-EC"/>
</dbReference>
<evidence type="ECO:0000256" key="4">
    <source>
        <dbReference type="ARBA" id="ARBA00022723"/>
    </source>
</evidence>
<dbReference type="PROSITE" id="PS51873">
    <property type="entry name" value="TRIAD"/>
    <property type="match status" value="1"/>
</dbReference>
<keyword evidence="14" id="KW-1185">Reference proteome</keyword>
<dbReference type="EC" id="2.3.2.31" evidence="2"/>
<dbReference type="InterPro" id="IPR001841">
    <property type="entry name" value="Znf_RING"/>
</dbReference>
<evidence type="ECO:0000313" key="14">
    <source>
        <dbReference type="Proteomes" id="UP000008068"/>
    </source>
</evidence>
<feature type="domain" description="RING-type" evidence="12">
    <location>
        <begin position="715"/>
        <end position="940"/>
    </location>
</feature>
<evidence type="ECO:0000256" key="8">
    <source>
        <dbReference type="ARBA" id="ARBA00022833"/>
    </source>
</evidence>
<dbReference type="InterPro" id="IPR044066">
    <property type="entry name" value="TRIAD_supradom"/>
</dbReference>
<dbReference type="PANTHER" id="PTHR11685">
    <property type="entry name" value="RBR FAMILY RING FINGER AND IBR DOMAIN-CONTAINING"/>
    <property type="match status" value="1"/>
</dbReference>
<evidence type="ECO:0000256" key="9">
    <source>
        <dbReference type="PROSITE-ProRule" id="PRU00175"/>
    </source>
</evidence>
<comment type="catalytic activity">
    <reaction evidence="1">
        <text>[E2 ubiquitin-conjugating enzyme]-S-ubiquitinyl-L-cysteine + [acceptor protein]-L-lysine = [E2 ubiquitin-conjugating enzyme]-L-cysteine + [acceptor protein]-N(6)-ubiquitinyl-L-lysine.</text>
        <dbReference type="EC" id="2.3.2.31"/>
    </reaction>
</comment>
<accession>G0MUT4</accession>
<dbReference type="PROSITE" id="PS00518">
    <property type="entry name" value="ZF_RING_1"/>
    <property type="match status" value="1"/>
</dbReference>
<evidence type="ECO:0000256" key="1">
    <source>
        <dbReference type="ARBA" id="ARBA00001798"/>
    </source>
</evidence>
<keyword evidence="3" id="KW-0808">Transferase</keyword>
<dbReference type="InterPro" id="IPR031127">
    <property type="entry name" value="E3_UB_ligase_RBR"/>
</dbReference>
<dbReference type="Gene3D" id="1.20.120.1750">
    <property type="match status" value="1"/>
</dbReference>
<name>G0MUT4_CAEBE</name>
<organism evidence="14">
    <name type="scientific">Caenorhabditis brenneri</name>
    <name type="common">Nematode worm</name>
    <dbReference type="NCBI Taxonomy" id="135651"/>
    <lineage>
        <taxon>Eukaryota</taxon>
        <taxon>Metazoa</taxon>
        <taxon>Ecdysozoa</taxon>
        <taxon>Nematoda</taxon>
        <taxon>Chromadorea</taxon>
        <taxon>Rhabditida</taxon>
        <taxon>Rhabditina</taxon>
        <taxon>Rhabditomorpha</taxon>
        <taxon>Rhabditoidea</taxon>
        <taxon>Rhabditidae</taxon>
        <taxon>Peloderinae</taxon>
        <taxon>Caenorhabditis</taxon>
    </lineage>
</organism>
<dbReference type="Gene3D" id="3.30.40.10">
    <property type="entry name" value="Zinc/RING finger domain, C3HC4 (zinc finger)"/>
    <property type="match status" value="1"/>
</dbReference>
<sequence>MNGQQRFRGAQARQFQYNPNWRRSVQIVSTRLRMVVEYSSTLRDVRLEKKVKQTFDPFPRDRNHLQEVQLISSSSRGRQDLEKLKRIQNRLKERIGRMGADWWMETAVMYPLGPEQIQKIEKEGINLQGLSYKLLINHTDATALLAVKRCQTEELTTKIIETAFSQIIEHQPVLLSEPNSGYAIQMCGEEPKIIEDPRDTKYALVFDEMFLERGATDATIFYGYETGCKIVSTRAINEPESRLIEKRLGKDMGSRPLRLLKFETPNSRNCAERFGKVEFVDIFYCDTQFGYCTPQESVALFLKFDLGQARRDGIEITLPRSNEFAVKAFRLHYLEAVRINVYGETCRRMEGNWKKLIIDDFPRDYPTTESRLWLINRIIQANNIRVESIKPYTKLVDDCFDRRNSDVIKVIAEKLRWHSSDEDDASWKVVRHNRGPNEEVEYVDIHFDQLRSGMNIVNSILISPYSFLFELFNGDSRRAELIPCYRRTIAVSRVIRVALDHTIRQFDYDLRTHFTKLTASGDPIMEQRDAAYYRLRIHEEWNDGSDAGIIGIEGWSPDAVREQFQNLEGILKPKAFGGCLHLLSGPGAVFAKSLEGKYRDALLVELDKHSEEVKLIGDAAEDAWRELQGYSSQNTSIRCTIPAYFPILNHGIRYFLTSDVMEGIRSALGLQYLVHNWEKSVIEFEGTVAGYEKLMEVLEGVSQEILMKETEGNGGSGVCPTCLVPIDSTMDFYRFQCGHVMCRQCANNMISTMDAGKVKCADGECQKFVSPFDVFNIIFGSGSIRDYRTSRLNTLILKCKAAILTSSEGKISECTTTDCPGLRIKANGDPLLYKSCTSCHQNYCRNCLAGPHRGHSCERWAELQGEEPAMEEFLNTIGKNKVKKCPMCSGLVEKTEGCSHMECKCGCHFCWRCLYYVTKVVGPDPVYQHMKEEHGEDPIVDPEELAAEDFAIQGLLLNQAGPRHHHHRPAVWHRQMDDSSDDDSDDDSDDNSDDGWGIRAEDVE</sequence>
<dbReference type="InterPro" id="IPR002867">
    <property type="entry name" value="IBR_dom"/>
</dbReference>
<feature type="domain" description="RING-type" evidence="11">
    <location>
        <begin position="719"/>
        <end position="760"/>
    </location>
</feature>